<feature type="chain" id="PRO_5011935831" evidence="5">
    <location>
        <begin position="16"/>
        <end position="637"/>
    </location>
</feature>
<dbReference type="PROSITE" id="PS00233">
    <property type="entry name" value="CHIT_BIND_RR_1"/>
    <property type="match status" value="1"/>
</dbReference>
<dbReference type="InParanoid" id="C0H6K3"/>
<feature type="region of interest" description="Disordered" evidence="4">
    <location>
        <begin position="26"/>
        <end position="229"/>
    </location>
</feature>
<dbReference type="EnsemblMetazoa" id="NM_001173265.1">
    <property type="protein sequence ID" value="NP_001166736.1"/>
    <property type="gene ID" value="GeneID_100379454"/>
</dbReference>
<evidence type="ECO:0000313" key="7">
    <source>
        <dbReference type="EnsemblMetazoa" id="NP_001166736.1"/>
    </source>
</evidence>
<feature type="compositionally biased region" description="Polar residues" evidence="4">
    <location>
        <begin position="348"/>
        <end position="378"/>
    </location>
</feature>
<name>C0H6K3_BOMMO</name>
<evidence type="ECO:0000256" key="2">
    <source>
        <dbReference type="ARBA" id="ARBA00022729"/>
    </source>
</evidence>
<dbReference type="PRINTS" id="PR00947">
    <property type="entry name" value="CUTICLE"/>
</dbReference>
<dbReference type="OrthoDB" id="7492154at2759"/>
<feature type="compositionally biased region" description="Polar residues" evidence="4">
    <location>
        <begin position="455"/>
        <end position="505"/>
    </location>
</feature>
<keyword evidence="2 5" id="KW-0732">Signal</keyword>
<evidence type="ECO:0000313" key="6">
    <source>
        <dbReference type="EMBL" id="FAA00514.1"/>
    </source>
</evidence>
<dbReference type="GO" id="GO:0042302">
    <property type="term" value="F:structural constituent of cuticle"/>
    <property type="evidence" value="ECO:0007669"/>
    <property type="project" value="UniProtKB-UniRule"/>
</dbReference>
<evidence type="ECO:0000256" key="1">
    <source>
        <dbReference type="ARBA" id="ARBA00022460"/>
    </source>
</evidence>
<dbReference type="EMBL" id="BR000513">
    <property type="protein sequence ID" value="FAA00514.1"/>
    <property type="molecule type" value="mRNA"/>
</dbReference>
<sequence>MKLFIILSVVACSYAAKLDRTYLPPASASTAGGSPGSITAPGASGQLTGPSGLGQPTGQSGIGQPSGSPFGQLSSSTGFGQPSGSAAFGQLSGSAGLGKINGNAGISEPSAPSGFGQTPGMSGFGQQSGQSGPSQPIGQASFGQTPFPKSSSPSFSQFVAAALEGNNQQSGPSSVSAPSANYGQAIGSTNFGKISPSFGASAQPNQETQSFGQAPIFGQDAQVYQPERARASIDRGAEILRYDNQNDGETFAYAFETSNGISAEESGVATNGVQAQGSFSYTDDDGQQIRITYTADENGYQPQGDHLPTPPPIPEEILRSIEENARAAAAGTQEGAYNPNEDVAIVPQQYNNGGVPSYPGATTYQGAAQGPQQSNGPFGSSKPAGALGQAGSNQPNRYTANSELNNQVGDTGYDYNKPQGSTGRTGSSEQPSGQYNSAASPNSQSGPAKRPGQYSPVTSPNSQGNSPFLGSQGSSSPFGGNPSQINGFSKSSPSSFGTGPNQPSAQGFGPSKSASSQYNGFSGPQSSPTNFGSGLNQPSGQGLGPSKPGFTNQPQGYSPASSSQPSGPQGLGQSGLPGPKSMQIQSAPYQYNRPSDRGAQVDGRPGTQQPGLSSSPSGGLGSPRQPPSFSSEEGYKY</sequence>
<organism evidence="6">
    <name type="scientific">Bombyx mori</name>
    <name type="common">Silk moth</name>
    <dbReference type="NCBI Taxonomy" id="7091"/>
    <lineage>
        <taxon>Eukaryota</taxon>
        <taxon>Metazoa</taxon>
        <taxon>Ecdysozoa</taxon>
        <taxon>Arthropoda</taxon>
        <taxon>Hexapoda</taxon>
        <taxon>Insecta</taxon>
        <taxon>Pterygota</taxon>
        <taxon>Neoptera</taxon>
        <taxon>Endopterygota</taxon>
        <taxon>Lepidoptera</taxon>
        <taxon>Glossata</taxon>
        <taxon>Ditrysia</taxon>
        <taxon>Bombycoidea</taxon>
        <taxon>Bombycidae</taxon>
        <taxon>Bombycinae</taxon>
        <taxon>Bombyx</taxon>
    </lineage>
</organism>
<feature type="compositionally biased region" description="Low complexity" evidence="4">
    <location>
        <begin position="119"/>
        <end position="158"/>
    </location>
</feature>
<proteinExistence type="evidence at transcript level"/>
<feature type="compositionally biased region" description="Polar residues" evidence="4">
    <location>
        <begin position="165"/>
        <end position="212"/>
    </location>
</feature>
<keyword evidence="8" id="KW-1185">Reference proteome</keyword>
<evidence type="ECO:0000256" key="4">
    <source>
        <dbReference type="SAM" id="MobiDB-lite"/>
    </source>
</evidence>
<dbReference type="InterPro" id="IPR000618">
    <property type="entry name" value="Insect_cuticle"/>
</dbReference>
<feature type="compositionally biased region" description="Low complexity" evidence="4">
    <location>
        <begin position="605"/>
        <end position="617"/>
    </location>
</feature>
<feature type="compositionally biased region" description="Polar residues" evidence="4">
    <location>
        <begin position="73"/>
        <end position="84"/>
    </location>
</feature>
<feature type="compositionally biased region" description="Low complexity" evidence="4">
    <location>
        <begin position="54"/>
        <end position="72"/>
    </location>
</feature>
<feature type="compositionally biased region" description="Polar residues" evidence="4">
    <location>
        <begin position="582"/>
        <end position="593"/>
    </location>
</feature>
<dbReference type="InterPro" id="IPR031311">
    <property type="entry name" value="CHIT_BIND_RR_consensus"/>
</dbReference>
<feature type="compositionally biased region" description="Polar residues" evidence="4">
    <location>
        <begin position="512"/>
        <end position="540"/>
    </location>
</feature>
<feature type="signal peptide" evidence="5">
    <location>
        <begin position="1"/>
        <end position="15"/>
    </location>
</feature>
<dbReference type="RefSeq" id="NP_001166736.1">
    <property type="nucleotide sequence ID" value="NM_001173265.1"/>
</dbReference>
<dbReference type="AlphaFoldDB" id="C0H6K3"/>
<dbReference type="CTD" id="100379454"/>
<protein>
    <submittedName>
        <fullName evidence="6">Putative cuticle protein</fullName>
    </submittedName>
</protein>
<dbReference type="eggNOG" id="ENOG502T7CN">
    <property type="taxonomic scope" value="Eukaryota"/>
</dbReference>
<evidence type="ECO:0000256" key="3">
    <source>
        <dbReference type="PROSITE-ProRule" id="PRU00497"/>
    </source>
</evidence>
<dbReference type="PaxDb" id="7091-BGIBMGA012602-TA"/>
<accession>C0H6K3</accession>
<reference evidence="8" key="1">
    <citation type="journal article" date="2008" name="Insect Biochem. Mol. Biol.">
        <title>The genome of a lepidopteran model insect, the silkworm Bombyx mori.</title>
        <authorList>
            <consortium name="International Silkworm Genome Consortium"/>
        </authorList>
    </citation>
    <scope>NUCLEOTIDE SEQUENCE [LARGE SCALE GENOMIC DNA]</scope>
    <source>
        <strain evidence="8">p50T</strain>
    </source>
</reference>
<dbReference type="HOGENOM" id="CLU_373107_0_0_1"/>
<dbReference type="PROSITE" id="PS51155">
    <property type="entry name" value="CHIT_BIND_RR_2"/>
    <property type="match status" value="1"/>
</dbReference>
<reference evidence="7" key="3">
    <citation type="submission" date="2022-06" db="UniProtKB">
        <authorList>
            <consortium name="EnsemblMetazoa"/>
        </authorList>
    </citation>
    <scope>IDENTIFICATION</scope>
    <source>
        <strain evidence="7">p50T (Dazao)</strain>
    </source>
</reference>
<evidence type="ECO:0000256" key="5">
    <source>
        <dbReference type="SAM" id="SignalP"/>
    </source>
</evidence>
<dbReference type="KEGG" id="bmor:100379454"/>
<dbReference type="GeneID" id="100379454"/>
<dbReference type="OMA" id="APYQYNR"/>
<feature type="compositionally biased region" description="Polar residues" evidence="4">
    <location>
        <begin position="418"/>
        <end position="446"/>
    </location>
</feature>
<reference evidence="6" key="2">
    <citation type="journal article" date="2008" name="Insect Biochem. Mol. Biol.">
        <title>Genome-wide identification of cuticular protein genes in the silkworm, Bombyx mori.</title>
        <authorList>
            <person name="Futahashi R."/>
            <person name="Okamoto S."/>
            <person name="Kawasaki H."/>
            <person name="Zhong Y."/>
            <person name="Iwanaga M."/>
            <person name="Mita K."/>
            <person name="Fujiwara H."/>
        </authorList>
    </citation>
    <scope>NUCLEOTIDE SEQUENCE</scope>
</reference>
<keyword evidence="1 3" id="KW-0193">Cuticle</keyword>
<evidence type="ECO:0000313" key="8">
    <source>
        <dbReference type="Proteomes" id="UP000005204"/>
    </source>
</evidence>
<feature type="compositionally biased region" description="Low complexity" evidence="4">
    <location>
        <begin position="553"/>
        <end position="568"/>
    </location>
</feature>
<feature type="region of interest" description="Disordered" evidence="4">
    <location>
        <begin position="326"/>
        <end position="637"/>
    </location>
</feature>
<gene>
    <name evidence="6" type="primary">BmorCPR12</name>
    <name evidence="7" type="synonym">100379454</name>
</gene>
<dbReference type="Proteomes" id="UP000005204">
    <property type="component" value="Unassembled WGS sequence"/>
</dbReference>
<dbReference type="Pfam" id="PF00379">
    <property type="entry name" value="Chitin_bind_4"/>
    <property type="match status" value="1"/>
</dbReference>
<feature type="compositionally biased region" description="Polar residues" evidence="4">
    <location>
        <begin position="390"/>
        <end position="409"/>
    </location>
</feature>